<reference evidence="1 2" key="1">
    <citation type="submission" date="2016-03" db="EMBL/GenBank/DDBJ databases">
        <title>Niastella vici sp. nov., isolated from farmland soil.</title>
        <authorList>
            <person name="Chen L."/>
            <person name="Wang D."/>
            <person name="Yang S."/>
            <person name="Wang G."/>
        </authorList>
    </citation>
    <scope>NUCLEOTIDE SEQUENCE [LARGE SCALE GENOMIC DNA]</scope>
    <source>
        <strain evidence="1 2">DJ57</strain>
    </source>
</reference>
<evidence type="ECO:0000313" key="2">
    <source>
        <dbReference type="Proteomes" id="UP000192796"/>
    </source>
</evidence>
<protein>
    <submittedName>
        <fullName evidence="1">Uncharacterized protein</fullName>
    </submittedName>
</protein>
<dbReference type="AlphaFoldDB" id="A0A1V9FY79"/>
<dbReference type="RefSeq" id="WP_081147612.1">
    <property type="nucleotide sequence ID" value="NZ_LVYD01000045.1"/>
</dbReference>
<comment type="caution">
    <text evidence="1">The sequence shown here is derived from an EMBL/GenBank/DDBJ whole genome shotgun (WGS) entry which is preliminary data.</text>
</comment>
<evidence type="ECO:0000313" key="1">
    <source>
        <dbReference type="EMBL" id="OQP63351.1"/>
    </source>
</evidence>
<organism evidence="1 2">
    <name type="scientific">Niastella vici</name>
    <dbReference type="NCBI Taxonomy" id="1703345"/>
    <lineage>
        <taxon>Bacteria</taxon>
        <taxon>Pseudomonadati</taxon>
        <taxon>Bacteroidota</taxon>
        <taxon>Chitinophagia</taxon>
        <taxon>Chitinophagales</taxon>
        <taxon>Chitinophagaceae</taxon>
        <taxon>Niastella</taxon>
    </lineage>
</organism>
<accession>A0A1V9FY79</accession>
<dbReference type="EMBL" id="LVYD01000045">
    <property type="protein sequence ID" value="OQP63351.1"/>
    <property type="molecule type" value="Genomic_DNA"/>
</dbReference>
<dbReference type="OrthoDB" id="663319at2"/>
<keyword evidence="2" id="KW-1185">Reference proteome</keyword>
<name>A0A1V9FY79_9BACT</name>
<dbReference type="STRING" id="1703345.A3860_23670"/>
<proteinExistence type="predicted"/>
<sequence length="205" mass="24064">MKSANDYLQTSLWYKEKITDPYQVIAEFFCSGHLSARRKCIKQALNAAAGKFIWRKYNPGDLLYDFKMIESVINAAYLLNKENKTSPLSIKKEDSFNPNLFCGWHVHSTQWDYFPRALSFKEFANPYITFKRFFKYLSLPKWKLELQDLLEYALVETSLSEAGIEKDMLSLYFHLSKLVEAAHLIDVREVNHIRGIPKNRNKIVH</sequence>
<dbReference type="Proteomes" id="UP000192796">
    <property type="component" value="Unassembled WGS sequence"/>
</dbReference>
<gene>
    <name evidence="1" type="ORF">A3860_23670</name>
</gene>